<feature type="transmembrane region" description="Helical" evidence="10">
    <location>
        <begin position="377"/>
        <end position="403"/>
    </location>
</feature>
<evidence type="ECO:0000256" key="4">
    <source>
        <dbReference type="ARBA" id="ARBA00022597"/>
    </source>
</evidence>
<evidence type="ECO:0000256" key="3">
    <source>
        <dbReference type="ARBA" id="ARBA00022475"/>
    </source>
</evidence>
<dbReference type="PANTHER" id="PTHR33989">
    <property type="match status" value="1"/>
</dbReference>
<accession>A0A0S3KBR3</accession>
<evidence type="ECO:0000313" key="14">
    <source>
        <dbReference type="Proteomes" id="UP000065511"/>
    </source>
</evidence>
<dbReference type="InterPro" id="IPR004796">
    <property type="entry name" value="PTS_IIC_cello"/>
</dbReference>
<evidence type="ECO:0000256" key="8">
    <source>
        <dbReference type="ARBA" id="ARBA00023136"/>
    </source>
</evidence>
<dbReference type="GO" id="GO:0008982">
    <property type="term" value="F:protein-N(PI)-phosphohistidine-sugar phosphotransferase activity"/>
    <property type="evidence" value="ECO:0007669"/>
    <property type="project" value="UniProtKB-UniRule"/>
</dbReference>
<keyword evidence="6 10" id="KW-0812">Transmembrane</keyword>
<dbReference type="InterPro" id="IPR003352">
    <property type="entry name" value="PTS_EIIC"/>
</dbReference>
<gene>
    <name evidence="12" type="ORF">ATZ33_09880</name>
    <name evidence="13" type="ORF">RV15_GL000708</name>
</gene>
<reference evidence="12 14" key="2">
    <citation type="submission" date="2015-12" db="EMBL/GenBank/DDBJ databases">
        <authorList>
            <person name="Lauer A."/>
            <person name="Humrighouse B."/>
            <person name="Loparev V."/>
            <person name="Shewmaker P.L."/>
            <person name="Whitney A.M."/>
            <person name="McLaughlin R.W."/>
        </authorList>
    </citation>
    <scope>NUCLEOTIDE SEQUENCE [LARGE SCALE GENOMIC DNA]</scope>
    <source>
        <strain evidence="12 14">LMG 23085</strain>
    </source>
</reference>
<reference evidence="13 15" key="1">
    <citation type="submission" date="2014-12" db="EMBL/GenBank/DDBJ databases">
        <title>Draft genome sequences of 29 type strains of Enterococci.</title>
        <authorList>
            <person name="Zhong Z."/>
            <person name="Sun Z."/>
            <person name="Liu W."/>
            <person name="Zhang W."/>
            <person name="Zhang H."/>
        </authorList>
    </citation>
    <scope>NUCLEOTIDE SEQUENCE [LARGE SCALE GENOMIC DNA]</scope>
    <source>
        <strain evidence="13 15">DSM 22801</strain>
    </source>
</reference>
<feature type="transmembrane region" description="Helical" evidence="10">
    <location>
        <begin position="68"/>
        <end position="91"/>
    </location>
</feature>
<evidence type="ECO:0000256" key="2">
    <source>
        <dbReference type="ARBA" id="ARBA00022448"/>
    </source>
</evidence>
<comment type="subcellular location">
    <subcellularLocation>
        <location evidence="1">Cell membrane</location>
        <topology evidence="1">Multi-pass membrane protein</topology>
    </subcellularLocation>
</comment>
<dbReference type="NCBIfam" id="TIGR00410">
    <property type="entry name" value="lacE"/>
    <property type="match status" value="1"/>
</dbReference>
<dbReference type="RefSeq" id="WP_071878030.1">
    <property type="nucleotide sequence ID" value="NZ_JXLC01000014.1"/>
</dbReference>
<dbReference type="OrthoDB" id="1550290at2"/>
<feature type="transmembrane region" description="Helical" evidence="10">
    <location>
        <begin position="132"/>
        <end position="154"/>
    </location>
</feature>
<dbReference type="GO" id="GO:0005886">
    <property type="term" value="C:plasma membrane"/>
    <property type="evidence" value="ECO:0007669"/>
    <property type="project" value="UniProtKB-SubCell"/>
</dbReference>
<evidence type="ECO:0000313" key="12">
    <source>
        <dbReference type="EMBL" id="ALS01668.1"/>
    </source>
</evidence>
<evidence type="ECO:0000256" key="7">
    <source>
        <dbReference type="ARBA" id="ARBA00022989"/>
    </source>
</evidence>
<keyword evidence="5" id="KW-0598">Phosphotransferase system</keyword>
<dbReference type="Proteomes" id="UP000183039">
    <property type="component" value="Unassembled WGS sequence"/>
</dbReference>
<dbReference type="KEGG" id="ess:ATZ33_09880"/>
<evidence type="ECO:0000313" key="15">
    <source>
        <dbReference type="Proteomes" id="UP000183039"/>
    </source>
</evidence>
<evidence type="ECO:0000256" key="6">
    <source>
        <dbReference type="ARBA" id="ARBA00022692"/>
    </source>
</evidence>
<dbReference type="EMBL" id="CP013614">
    <property type="protein sequence ID" value="ALS01668.1"/>
    <property type="molecule type" value="Genomic_DNA"/>
</dbReference>
<sequence length="424" mass="46325">MTKKGNFNAKLQQFVVKFTNLLVIRTIANGMVRILPVTMVGSIAAILLNGIQFQWYLDFLESSGLGHLLQLGSSMTTDLITVYVILSLSAAMAKNLERSQYEGIMSAFLVYFIITPTTTVKVGEKTVQAFDFSVLGSKGMFVGMIVAILIPYLYSKILDRNWRIKLPDAVPPMVANSFSALIPVILLATGAIIFNGLFAATPFGDIHTAIYTVLQTPLKHMSDSVITMLVIVGFGEILWWFGIHGSSAIGAITATLYLPPLIENITAYANGQALPSILNEGLLNVYKGPRHLALAMLLIFACRSIQLKSVGKVAIIPSFFGISEPMKFGIPMVLNPSLFFPMFLAPIISITMAYFAISWGLVPRVGVQLPWALPPVISGFIAGGWRGATLQILQFTASVLLYLPFIKSLDKQKLIEEVKLEGEN</sequence>
<keyword evidence="4 9" id="KW-0762">Sugar transport</keyword>
<dbReference type="InterPro" id="IPR051088">
    <property type="entry name" value="PTS_Sugar-EIIC/EIIB"/>
</dbReference>
<keyword evidence="14" id="KW-1185">Reference proteome</keyword>
<dbReference type="PROSITE" id="PS51105">
    <property type="entry name" value="PTS_EIIC_TYPE_3"/>
    <property type="match status" value="1"/>
</dbReference>
<proteinExistence type="predicted"/>
<evidence type="ECO:0000256" key="10">
    <source>
        <dbReference type="SAM" id="Phobius"/>
    </source>
</evidence>
<evidence type="ECO:0000256" key="9">
    <source>
        <dbReference type="PIRNR" id="PIRNR006351"/>
    </source>
</evidence>
<evidence type="ECO:0000259" key="11">
    <source>
        <dbReference type="PROSITE" id="PS51105"/>
    </source>
</evidence>
<feature type="transmembrane region" description="Helical" evidence="10">
    <location>
        <begin position="224"/>
        <end position="243"/>
    </location>
</feature>
<dbReference type="AlphaFoldDB" id="A0A0S3KBR3"/>
<dbReference type="GO" id="GO:1901264">
    <property type="term" value="P:carbohydrate derivative transport"/>
    <property type="evidence" value="ECO:0007669"/>
    <property type="project" value="TreeGrafter"/>
</dbReference>
<organism evidence="13 15">
    <name type="scientific">Enterococcus silesiacus</name>
    <dbReference type="NCBI Taxonomy" id="332949"/>
    <lineage>
        <taxon>Bacteria</taxon>
        <taxon>Bacillati</taxon>
        <taxon>Bacillota</taxon>
        <taxon>Bacilli</taxon>
        <taxon>Lactobacillales</taxon>
        <taxon>Enterococcaceae</taxon>
        <taxon>Enterococcus</taxon>
    </lineage>
</organism>
<dbReference type="GO" id="GO:0009401">
    <property type="term" value="P:phosphoenolpyruvate-dependent sugar phosphotransferase system"/>
    <property type="evidence" value="ECO:0007669"/>
    <property type="project" value="UniProtKB-KW"/>
</dbReference>
<keyword evidence="3 9" id="KW-1003">Cell membrane</keyword>
<feature type="transmembrane region" description="Helical" evidence="10">
    <location>
        <begin position="103"/>
        <end position="120"/>
    </location>
</feature>
<protein>
    <recommendedName>
        <fullName evidence="9">Permease IIC component</fullName>
    </recommendedName>
</protein>
<dbReference type="Pfam" id="PF02378">
    <property type="entry name" value="PTS_EIIC"/>
    <property type="match status" value="1"/>
</dbReference>
<dbReference type="Proteomes" id="UP000065511">
    <property type="component" value="Chromosome"/>
</dbReference>
<dbReference type="EMBL" id="JXLC01000014">
    <property type="protein sequence ID" value="OJG91431.1"/>
    <property type="molecule type" value="Genomic_DNA"/>
</dbReference>
<feature type="transmembrane region" description="Helical" evidence="10">
    <location>
        <begin position="34"/>
        <end position="56"/>
    </location>
</feature>
<keyword evidence="2 9" id="KW-0813">Transport</keyword>
<dbReference type="InterPro" id="IPR004501">
    <property type="entry name" value="PTS_EIIC_3"/>
</dbReference>
<comment type="function">
    <text evidence="9">The phosphoenolpyruvate-dependent sugar phosphotransferase system (PTS), a major carbohydrate active -transport system, catalyzes the phosphorylation of incoming sugar substrates concomitant with their translocation across the cell membrane.</text>
</comment>
<name>A0A0S3KBR3_9ENTE</name>
<keyword evidence="8 9" id="KW-0472">Membrane</keyword>
<feature type="transmembrane region" description="Helical" evidence="10">
    <location>
        <begin position="338"/>
        <end position="357"/>
    </location>
</feature>
<evidence type="ECO:0000256" key="5">
    <source>
        <dbReference type="ARBA" id="ARBA00022683"/>
    </source>
</evidence>
<evidence type="ECO:0000256" key="1">
    <source>
        <dbReference type="ARBA" id="ARBA00004651"/>
    </source>
</evidence>
<keyword evidence="7 10" id="KW-1133">Transmembrane helix</keyword>
<evidence type="ECO:0000313" key="13">
    <source>
        <dbReference type="EMBL" id="OJG91431.1"/>
    </source>
</evidence>
<feature type="transmembrane region" description="Helical" evidence="10">
    <location>
        <begin position="174"/>
        <end position="194"/>
    </location>
</feature>
<dbReference type="PIRSF" id="PIRSF006351">
    <property type="entry name" value="PTS_EIIC-Cellobiose"/>
    <property type="match status" value="1"/>
</dbReference>
<dbReference type="PANTHER" id="PTHR33989:SF8">
    <property type="entry name" value="PERMEASE IIC COMPONENT"/>
    <property type="match status" value="1"/>
</dbReference>
<feature type="domain" description="PTS EIIC type-3" evidence="11">
    <location>
        <begin position="7"/>
        <end position="405"/>
    </location>
</feature>